<evidence type="ECO:0000256" key="1">
    <source>
        <dbReference type="ARBA" id="ARBA00022737"/>
    </source>
</evidence>
<dbReference type="Gene3D" id="1.25.40.10">
    <property type="entry name" value="Tetratricopeptide repeat domain"/>
    <property type="match status" value="1"/>
</dbReference>
<dbReference type="SUPFAM" id="SSF48452">
    <property type="entry name" value="TPR-like"/>
    <property type="match status" value="1"/>
</dbReference>
<proteinExistence type="predicted"/>
<feature type="repeat" description="TPR" evidence="3">
    <location>
        <begin position="55"/>
        <end position="88"/>
    </location>
</feature>
<protein>
    <submittedName>
        <fullName evidence="5">Tetratricopeptide repeat protein</fullName>
    </submittedName>
</protein>
<dbReference type="STRING" id="1173020.Cha6605_4571"/>
<evidence type="ECO:0000313" key="6">
    <source>
        <dbReference type="Proteomes" id="UP000010366"/>
    </source>
</evidence>
<dbReference type="PANTHER" id="PTHR44858">
    <property type="entry name" value="TETRATRICOPEPTIDE REPEAT PROTEIN 6"/>
    <property type="match status" value="1"/>
</dbReference>
<evidence type="ECO:0000256" key="2">
    <source>
        <dbReference type="ARBA" id="ARBA00022803"/>
    </source>
</evidence>
<dbReference type="KEGG" id="cmp:Cha6605_4571"/>
<feature type="repeat" description="TPR" evidence="3">
    <location>
        <begin position="127"/>
        <end position="160"/>
    </location>
</feature>
<dbReference type="RefSeq" id="WP_015161589.1">
    <property type="nucleotide sequence ID" value="NC_019697.1"/>
</dbReference>
<dbReference type="eggNOG" id="COG0457">
    <property type="taxonomic scope" value="Bacteria"/>
</dbReference>
<keyword evidence="4" id="KW-0472">Membrane</keyword>
<keyword evidence="4" id="KW-1133">Transmembrane helix</keyword>
<keyword evidence="4" id="KW-0812">Transmembrane</keyword>
<feature type="repeat" description="TPR" evidence="3">
    <location>
        <begin position="93"/>
        <end position="126"/>
    </location>
</feature>
<sequence>MDFSDNNLLIIYLAAFLSILSVAAFFVLRQILKTRKIESTLTRLEKKLKNERGTIPEYYELGSIYLEKRMFAQALIVFKKAIKLEDANVPEMAPVYNALGYAYFGQEQYDLAIRNYKEAIKLEPEYVMAMNNLGHAYEQKKLTSQALDVYEQALKLEPKNETAKYRSESLRRRLVTSN</sequence>
<dbReference type="AlphaFoldDB" id="K9UKY1"/>
<dbReference type="PANTHER" id="PTHR44858:SF1">
    <property type="entry name" value="UDP-N-ACETYLGLUCOSAMINE--PEPTIDE N-ACETYLGLUCOSAMINYLTRANSFERASE SPINDLY-RELATED"/>
    <property type="match status" value="1"/>
</dbReference>
<dbReference type="PROSITE" id="PS50293">
    <property type="entry name" value="TPR_REGION"/>
    <property type="match status" value="2"/>
</dbReference>
<keyword evidence="2 3" id="KW-0802">TPR repeat</keyword>
<dbReference type="InterPro" id="IPR011990">
    <property type="entry name" value="TPR-like_helical_dom_sf"/>
</dbReference>
<reference evidence="5 6" key="1">
    <citation type="submission" date="2012-05" db="EMBL/GenBank/DDBJ databases">
        <title>Finished chromosome of genome of Chamaesiphon sp. PCC 6605.</title>
        <authorList>
            <consortium name="US DOE Joint Genome Institute"/>
            <person name="Gugger M."/>
            <person name="Coursin T."/>
            <person name="Rippka R."/>
            <person name="Tandeau De Marsac N."/>
            <person name="Huntemann M."/>
            <person name="Wei C.-L."/>
            <person name="Han J."/>
            <person name="Detter J.C."/>
            <person name="Han C."/>
            <person name="Tapia R."/>
            <person name="Chen A."/>
            <person name="Kyrpides N."/>
            <person name="Mavromatis K."/>
            <person name="Markowitz V."/>
            <person name="Szeto E."/>
            <person name="Ivanova N."/>
            <person name="Pagani I."/>
            <person name="Pati A."/>
            <person name="Goodwin L."/>
            <person name="Nordberg H.P."/>
            <person name="Cantor M.N."/>
            <person name="Hua S.X."/>
            <person name="Woyke T."/>
            <person name="Kerfeld C.A."/>
        </authorList>
    </citation>
    <scope>NUCLEOTIDE SEQUENCE [LARGE SCALE GENOMIC DNA]</scope>
    <source>
        <strain evidence="6">ATCC 27169 / PCC 6605</strain>
    </source>
</reference>
<dbReference type="OrthoDB" id="485055at2"/>
<dbReference type="HOGENOM" id="CLU_071416_2_0_3"/>
<evidence type="ECO:0000256" key="3">
    <source>
        <dbReference type="PROSITE-ProRule" id="PRU00339"/>
    </source>
</evidence>
<dbReference type="InterPro" id="IPR019734">
    <property type="entry name" value="TPR_rpt"/>
</dbReference>
<keyword evidence="1" id="KW-0677">Repeat</keyword>
<dbReference type="Pfam" id="PF13414">
    <property type="entry name" value="TPR_11"/>
    <property type="match status" value="1"/>
</dbReference>
<evidence type="ECO:0000313" key="5">
    <source>
        <dbReference type="EMBL" id="AFY95490.1"/>
    </source>
</evidence>
<dbReference type="EMBL" id="CP003600">
    <property type="protein sequence ID" value="AFY95490.1"/>
    <property type="molecule type" value="Genomic_DNA"/>
</dbReference>
<dbReference type="PROSITE" id="PS50005">
    <property type="entry name" value="TPR"/>
    <property type="match status" value="3"/>
</dbReference>
<accession>K9UKY1</accession>
<dbReference type="SMART" id="SM00028">
    <property type="entry name" value="TPR"/>
    <property type="match status" value="3"/>
</dbReference>
<feature type="transmembrane region" description="Helical" evidence="4">
    <location>
        <begin position="6"/>
        <end position="28"/>
    </location>
</feature>
<dbReference type="PATRIC" id="fig|1173020.3.peg.5223"/>
<dbReference type="InterPro" id="IPR050498">
    <property type="entry name" value="Ycf3"/>
</dbReference>
<keyword evidence="6" id="KW-1185">Reference proteome</keyword>
<organism evidence="5 6">
    <name type="scientific">Chamaesiphon minutus (strain ATCC 27169 / PCC 6605)</name>
    <dbReference type="NCBI Taxonomy" id="1173020"/>
    <lineage>
        <taxon>Bacteria</taxon>
        <taxon>Bacillati</taxon>
        <taxon>Cyanobacteriota</taxon>
        <taxon>Cyanophyceae</taxon>
        <taxon>Gomontiellales</taxon>
        <taxon>Chamaesiphonaceae</taxon>
        <taxon>Chamaesiphon</taxon>
    </lineage>
</organism>
<dbReference type="Pfam" id="PF13181">
    <property type="entry name" value="TPR_8"/>
    <property type="match status" value="1"/>
</dbReference>
<dbReference type="Proteomes" id="UP000010366">
    <property type="component" value="Chromosome"/>
</dbReference>
<evidence type="ECO:0000256" key="4">
    <source>
        <dbReference type="SAM" id="Phobius"/>
    </source>
</evidence>
<name>K9UKY1_CHAP6</name>
<gene>
    <name evidence="5" type="ORF">Cha6605_4571</name>
</gene>